<comment type="caution">
    <text evidence="1">The sequence shown here is derived from an EMBL/GenBank/DDBJ whole genome shotgun (WGS) entry which is preliminary data.</text>
</comment>
<dbReference type="EMBL" id="JAUTXT010000001">
    <property type="protein sequence ID" value="KAK3679797.1"/>
    <property type="molecule type" value="Genomic_DNA"/>
</dbReference>
<evidence type="ECO:0000313" key="1">
    <source>
        <dbReference type="EMBL" id="KAK3679797.1"/>
    </source>
</evidence>
<sequence>MAVTMKEAGAGSDTAPDTSLTGSFLMAAAEMTQPEVVSSRLLRLPAALLVRIAGHAEDCSLPSMRLVSRRITETTWKAYLEAFFITRAHLTTTYGLRVLADVSRTEVFARKIKSISLLDKIIYRYTLYLSDDTVRRGYTLQQHDIKQRVWAGSDATTLTQIFSNLARLGLSPRVEIYPWRKRRHKIVHGERQLDRKLGLDQDHIVFCDNQCDRAIAQVLVAMAVSGFKAAALDLCTFHRDAWVGGLAFNLPLDLFEAPNEPFRLLTSLGIGFGEALPTLAPGDLYAASRVFSSPHALEKLSAKGACAVNGSECREMQALMSMIQTTKLKSLGLFNISGTALSFIDGLARSRATLRSLAIALATIPTDNCWTPVLKFLAFVLSIDRVLVSGLYRSDRSRLLKGRTHRQAAAWRDVAGVKDWLIENEETVYDLV</sequence>
<gene>
    <name evidence="1" type="ORF">LTR78_000173</name>
</gene>
<organism evidence="1 2">
    <name type="scientific">Recurvomyces mirabilis</name>
    <dbReference type="NCBI Taxonomy" id="574656"/>
    <lineage>
        <taxon>Eukaryota</taxon>
        <taxon>Fungi</taxon>
        <taxon>Dikarya</taxon>
        <taxon>Ascomycota</taxon>
        <taxon>Pezizomycotina</taxon>
        <taxon>Dothideomycetes</taxon>
        <taxon>Dothideomycetidae</taxon>
        <taxon>Mycosphaerellales</taxon>
        <taxon>Teratosphaeriaceae</taxon>
        <taxon>Recurvomyces</taxon>
    </lineage>
</organism>
<proteinExistence type="predicted"/>
<protein>
    <recommendedName>
        <fullName evidence="3">F-box domain-containing protein</fullName>
    </recommendedName>
</protein>
<evidence type="ECO:0008006" key="3">
    <source>
        <dbReference type="Google" id="ProtNLM"/>
    </source>
</evidence>
<evidence type="ECO:0000313" key="2">
    <source>
        <dbReference type="Proteomes" id="UP001274830"/>
    </source>
</evidence>
<dbReference type="Proteomes" id="UP001274830">
    <property type="component" value="Unassembled WGS sequence"/>
</dbReference>
<dbReference type="AlphaFoldDB" id="A0AAE0WWR2"/>
<keyword evidence="2" id="KW-1185">Reference proteome</keyword>
<reference evidence="1" key="1">
    <citation type="submission" date="2023-07" db="EMBL/GenBank/DDBJ databases">
        <title>Black Yeasts Isolated from many extreme environments.</title>
        <authorList>
            <person name="Coleine C."/>
            <person name="Stajich J.E."/>
            <person name="Selbmann L."/>
        </authorList>
    </citation>
    <scope>NUCLEOTIDE SEQUENCE</scope>
    <source>
        <strain evidence="1">CCFEE 5485</strain>
    </source>
</reference>
<name>A0AAE0WWR2_9PEZI</name>
<accession>A0AAE0WWR2</accession>